<accession>A0ABW3CRX8</accession>
<organism evidence="2 3">
    <name type="scientific">Actinomadura adrarensis</name>
    <dbReference type="NCBI Taxonomy" id="1819600"/>
    <lineage>
        <taxon>Bacteria</taxon>
        <taxon>Bacillati</taxon>
        <taxon>Actinomycetota</taxon>
        <taxon>Actinomycetes</taxon>
        <taxon>Streptosporangiales</taxon>
        <taxon>Thermomonosporaceae</taxon>
        <taxon>Actinomadura</taxon>
    </lineage>
</organism>
<evidence type="ECO:0000313" key="3">
    <source>
        <dbReference type="Proteomes" id="UP001597083"/>
    </source>
</evidence>
<dbReference type="InterPro" id="IPR049975">
    <property type="entry name" value="SAV_915-like_dom"/>
</dbReference>
<keyword evidence="3" id="KW-1185">Reference proteome</keyword>
<protein>
    <submittedName>
        <fullName evidence="2">SAV_915 family protein</fullName>
    </submittedName>
</protein>
<feature type="compositionally biased region" description="Basic and acidic residues" evidence="1">
    <location>
        <begin position="7"/>
        <end position="16"/>
    </location>
</feature>
<evidence type="ECO:0000313" key="2">
    <source>
        <dbReference type="EMBL" id="MFD0856975.1"/>
    </source>
</evidence>
<gene>
    <name evidence="2" type="ORF">ACFQ07_32390</name>
</gene>
<feature type="region of interest" description="Disordered" evidence="1">
    <location>
        <begin position="1"/>
        <end position="32"/>
    </location>
</feature>
<evidence type="ECO:0000256" key="1">
    <source>
        <dbReference type="SAM" id="MobiDB-lite"/>
    </source>
</evidence>
<proteinExistence type="predicted"/>
<sequence>MTPPNDRVYDDRRWFEPDDPTAPDVITSEREDTAPALGDMVYVPTEAEVSREDENATLKLATTTSGERAALAYSSLEHLVRCCGDQHPWVAFRTERIDALPDITGADVLLWDEELPPELRRESEQRPPREQ</sequence>
<dbReference type="EMBL" id="JBHTIR010004318">
    <property type="protein sequence ID" value="MFD0856975.1"/>
    <property type="molecule type" value="Genomic_DNA"/>
</dbReference>
<name>A0ABW3CRX8_9ACTN</name>
<dbReference type="NCBIfam" id="NF042914">
    <property type="entry name" value="SAV915_dom"/>
    <property type="match status" value="1"/>
</dbReference>
<dbReference type="Proteomes" id="UP001597083">
    <property type="component" value="Unassembled WGS sequence"/>
</dbReference>
<comment type="caution">
    <text evidence="2">The sequence shown here is derived from an EMBL/GenBank/DDBJ whole genome shotgun (WGS) entry which is preliminary data.</text>
</comment>
<reference evidence="3" key="1">
    <citation type="journal article" date="2019" name="Int. J. Syst. Evol. Microbiol.">
        <title>The Global Catalogue of Microorganisms (GCM) 10K type strain sequencing project: providing services to taxonomists for standard genome sequencing and annotation.</title>
        <authorList>
            <consortium name="The Broad Institute Genomics Platform"/>
            <consortium name="The Broad Institute Genome Sequencing Center for Infectious Disease"/>
            <person name="Wu L."/>
            <person name="Ma J."/>
        </authorList>
    </citation>
    <scope>NUCLEOTIDE SEQUENCE [LARGE SCALE GENOMIC DNA]</scope>
    <source>
        <strain evidence="3">JCM 31696</strain>
    </source>
</reference>